<dbReference type="EMBL" id="SDOX01000009">
    <property type="protein sequence ID" value="TFJ86150.1"/>
    <property type="molecule type" value="Genomic_DNA"/>
</dbReference>
<sequence length="163" mass="17954">MVTSTTGKKSHKKQVREVPKQKAPETPTTEEKGRPPSKRRRSQTWTVVEDPKEVQHKKGKIKQTTEESLTVKLVATPSALPPIPSNKPSKCTSQNEERQAQTFEKDERIMPPFVATPAICDQATLATKNEEGSQGAEGETEGEVEEAGVYQESADDWEPVGGL</sequence>
<gene>
    <name evidence="2" type="ORF">NSK_002358</name>
</gene>
<keyword evidence="3" id="KW-1185">Reference proteome</keyword>
<name>A0A4D9D3Y5_9STRA</name>
<accession>A0A4D9D3Y5</accession>
<feature type="compositionally biased region" description="Basic and acidic residues" evidence="1">
    <location>
        <begin position="15"/>
        <end position="34"/>
    </location>
</feature>
<comment type="caution">
    <text evidence="2">The sequence shown here is derived from an EMBL/GenBank/DDBJ whole genome shotgun (WGS) entry which is preliminary data.</text>
</comment>
<protein>
    <submittedName>
        <fullName evidence="2">Uncharacterized protein</fullName>
    </submittedName>
</protein>
<proteinExistence type="predicted"/>
<reference evidence="2 3" key="1">
    <citation type="submission" date="2019-01" db="EMBL/GenBank/DDBJ databases">
        <title>Nuclear Genome Assembly of the Microalgal Biofuel strain Nannochloropsis salina CCMP1776.</title>
        <authorList>
            <person name="Hovde B."/>
        </authorList>
    </citation>
    <scope>NUCLEOTIDE SEQUENCE [LARGE SCALE GENOMIC DNA]</scope>
    <source>
        <strain evidence="2 3">CCMP1776</strain>
    </source>
</reference>
<evidence type="ECO:0000313" key="3">
    <source>
        <dbReference type="Proteomes" id="UP000355283"/>
    </source>
</evidence>
<feature type="region of interest" description="Disordered" evidence="1">
    <location>
        <begin position="1"/>
        <end position="65"/>
    </location>
</feature>
<organism evidence="2 3">
    <name type="scientific">Nannochloropsis salina CCMP1776</name>
    <dbReference type="NCBI Taxonomy" id="1027361"/>
    <lineage>
        <taxon>Eukaryota</taxon>
        <taxon>Sar</taxon>
        <taxon>Stramenopiles</taxon>
        <taxon>Ochrophyta</taxon>
        <taxon>Eustigmatophyceae</taxon>
        <taxon>Eustigmatales</taxon>
        <taxon>Monodopsidaceae</taxon>
        <taxon>Microchloropsis</taxon>
        <taxon>Microchloropsis salina</taxon>
    </lineage>
</organism>
<feature type="region of interest" description="Disordered" evidence="1">
    <location>
        <begin position="77"/>
        <end position="102"/>
    </location>
</feature>
<dbReference type="Proteomes" id="UP000355283">
    <property type="component" value="Unassembled WGS sequence"/>
</dbReference>
<evidence type="ECO:0000313" key="2">
    <source>
        <dbReference type="EMBL" id="TFJ86150.1"/>
    </source>
</evidence>
<dbReference type="AlphaFoldDB" id="A0A4D9D3Y5"/>
<evidence type="ECO:0000256" key="1">
    <source>
        <dbReference type="SAM" id="MobiDB-lite"/>
    </source>
</evidence>
<feature type="compositionally biased region" description="Acidic residues" evidence="1">
    <location>
        <begin position="153"/>
        <end position="163"/>
    </location>
</feature>
<feature type="region of interest" description="Disordered" evidence="1">
    <location>
        <begin position="126"/>
        <end position="163"/>
    </location>
</feature>